<sequence length="142" mass="15675">MRLTNFSDYALRVLMYAGSKDSRLITIDETARFYGISRAHLMKVVNALTRAGYLKAVRGRSGGLMLGMAAGEILVGDVIRRTEPDFALVECFTTGNRCTITNCCRLRRALREALEAFVTSLDRYTLADLILSSEEFGIAPAA</sequence>
<dbReference type="PROSITE" id="PS51197">
    <property type="entry name" value="HTH_RRF2_2"/>
    <property type="match status" value="1"/>
</dbReference>
<organism evidence="2 3">
    <name type="scientific">Aminobacter aganoensis</name>
    <dbReference type="NCBI Taxonomy" id="83264"/>
    <lineage>
        <taxon>Bacteria</taxon>
        <taxon>Pseudomonadati</taxon>
        <taxon>Pseudomonadota</taxon>
        <taxon>Alphaproteobacteria</taxon>
        <taxon>Hyphomicrobiales</taxon>
        <taxon>Phyllobacteriaceae</taxon>
        <taxon>Aminobacter</taxon>
    </lineage>
</organism>
<dbReference type="NCBIfam" id="TIGR00738">
    <property type="entry name" value="rrf2_super"/>
    <property type="match status" value="1"/>
</dbReference>
<dbReference type="GO" id="GO:0003677">
    <property type="term" value="F:DNA binding"/>
    <property type="evidence" value="ECO:0007669"/>
    <property type="project" value="UniProtKB-KW"/>
</dbReference>
<gene>
    <name evidence="2" type="ORF">GGR00_005336</name>
</gene>
<dbReference type="SUPFAM" id="SSF46785">
    <property type="entry name" value="Winged helix' DNA-binding domain"/>
    <property type="match status" value="1"/>
</dbReference>
<evidence type="ECO:0000313" key="2">
    <source>
        <dbReference type="EMBL" id="MBB6357513.1"/>
    </source>
</evidence>
<name>A0A7X0FD33_9HYPH</name>
<comment type="caution">
    <text evidence="2">The sequence shown here is derived from an EMBL/GenBank/DDBJ whole genome shotgun (WGS) entry which is preliminary data.</text>
</comment>
<protein>
    <submittedName>
        <fullName evidence="2">Rrf2 family nitric oxide-sensitive transcriptional repressor</fullName>
    </submittedName>
</protein>
<dbReference type="PANTHER" id="PTHR33221">
    <property type="entry name" value="WINGED HELIX-TURN-HELIX TRANSCRIPTIONAL REGULATOR, RRF2 FAMILY"/>
    <property type="match status" value="1"/>
</dbReference>
<evidence type="ECO:0000313" key="3">
    <source>
        <dbReference type="Proteomes" id="UP000536262"/>
    </source>
</evidence>
<dbReference type="InterPro" id="IPR000944">
    <property type="entry name" value="Tscrpt_reg_Rrf2"/>
</dbReference>
<dbReference type="InterPro" id="IPR036390">
    <property type="entry name" value="WH_DNA-bd_sf"/>
</dbReference>
<dbReference type="AlphaFoldDB" id="A0A7X0FD33"/>
<dbReference type="Gene3D" id="1.10.10.10">
    <property type="entry name" value="Winged helix-like DNA-binding domain superfamily/Winged helix DNA-binding domain"/>
    <property type="match status" value="1"/>
</dbReference>
<dbReference type="Proteomes" id="UP000536262">
    <property type="component" value="Unassembled WGS sequence"/>
</dbReference>
<evidence type="ECO:0000256" key="1">
    <source>
        <dbReference type="ARBA" id="ARBA00023125"/>
    </source>
</evidence>
<dbReference type="GO" id="GO:0005829">
    <property type="term" value="C:cytosol"/>
    <property type="evidence" value="ECO:0007669"/>
    <property type="project" value="TreeGrafter"/>
</dbReference>
<dbReference type="GO" id="GO:0003700">
    <property type="term" value="F:DNA-binding transcription factor activity"/>
    <property type="evidence" value="ECO:0007669"/>
    <property type="project" value="TreeGrafter"/>
</dbReference>
<proteinExistence type="predicted"/>
<keyword evidence="3" id="KW-1185">Reference proteome</keyword>
<dbReference type="InterPro" id="IPR036388">
    <property type="entry name" value="WH-like_DNA-bd_sf"/>
</dbReference>
<keyword evidence="1" id="KW-0238">DNA-binding</keyword>
<accession>A0A7X0FD33</accession>
<dbReference type="PANTHER" id="PTHR33221:SF4">
    <property type="entry name" value="HTH-TYPE TRANSCRIPTIONAL REPRESSOR NSRR"/>
    <property type="match status" value="1"/>
</dbReference>
<dbReference type="EMBL" id="JACHOU010000025">
    <property type="protein sequence ID" value="MBB6357513.1"/>
    <property type="molecule type" value="Genomic_DNA"/>
</dbReference>
<reference evidence="2 3" key="1">
    <citation type="submission" date="2020-08" db="EMBL/GenBank/DDBJ databases">
        <title>Genomic Encyclopedia of Type Strains, Phase IV (KMG-IV): sequencing the most valuable type-strain genomes for metagenomic binning, comparative biology and taxonomic classification.</title>
        <authorList>
            <person name="Goeker M."/>
        </authorList>
    </citation>
    <scope>NUCLEOTIDE SEQUENCE [LARGE SCALE GENOMIC DNA]</scope>
    <source>
        <strain evidence="2 3">DSM 7051</strain>
    </source>
</reference>
<dbReference type="RefSeq" id="WP_184702276.1">
    <property type="nucleotide sequence ID" value="NZ_BAABEG010000005.1"/>
</dbReference>
<dbReference type="Pfam" id="PF02082">
    <property type="entry name" value="Rrf2"/>
    <property type="match status" value="1"/>
</dbReference>